<reference evidence="6" key="1">
    <citation type="submission" date="2020-06" db="EMBL/GenBank/DDBJ databases">
        <authorList>
            <person name="Onetto C."/>
        </authorList>
    </citation>
    <scope>NUCLEOTIDE SEQUENCE</scope>
</reference>
<protein>
    <recommendedName>
        <fullName evidence="8">MFS general substrate transporter</fullName>
    </recommendedName>
</protein>
<feature type="transmembrane region" description="Helical" evidence="5">
    <location>
        <begin position="445"/>
        <end position="471"/>
    </location>
</feature>
<dbReference type="PANTHER" id="PTHR23502:SF178">
    <property type="entry name" value="TRANSPORTER, PUTATIVE (AFU_ORTHOLOGUE AFUA_2G02040)-RELATED"/>
    <property type="match status" value="1"/>
</dbReference>
<feature type="transmembrane region" description="Helical" evidence="5">
    <location>
        <begin position="315"/>
        <end position="336"/>
    </location>
</feature>
<keyword evidence="4 5" id="KW-0472">Membrane</keyword>
<comment type="caution">
    <text evidence="6">The sequence shown here is derived from an EMBL/GenBank/DDBJ whole genome shotgun (WGS) entry which is preliminary data.</text>
</comment>
<evidence type="ECO:0000256" key="4">
    <source>
        <dbReference type="ARBA" id="ARBA00023136"/>
    </source>
</evidence>
<accession>A0A9N8PV55</accession>
<comment type="subcellular location">
    <subcellularLocation>
        <location evidence="1">Membrane</location>
        <topology evidence="1">Multi-pass membrane protein</topology>
    </subcellularLocation>
</comment>
<feature type="transmembrane region" description="Helical" evidence="5">
    <location>
        <begin position="379"/>
        <end position="399"/>
    </location>
</feature>
<evidence type="ECO:0000256" key="3">
    <source>
        <dbReference type="ARBA" id="ARBA00022989"/>
    </source>
</evidence>
<keyword evidence="3 5" id="KW-1133">Transmembrane helix</keyword>
<feature type="transmembrane region" description="Helical" evidence="5">
    <location>
        <begin position="420"/>
        <end position="439"/>
    </location>
</feature>
<evidence type="ECO:0000313" key="7">
    <source>
        <dbReference type="Proteomes" id="UP000745764"/>
    </source>
</evidence>
<evidence type="ECO:0000256" key="5">
    <source>
        <dbReference type="SAM" id="Phobius"/>
    </source>
</evidence>
<dbReference type="GO" id="GO:0005886">
    <property type="term" value="C:plasma membrane"/>
    <property type="evidence" value="ECO:0007669"/>
    <property type="project" value="TreeGrafter"/>
</dbReference>
<dbReference type="Gene3D" id="1.20.1250.20">
    <property type="entry name" value="MFS general substrate transporter like domains"/>
    <property type="match status" value="1"/>
</dbReference>
<dbReference type="OrthoDB" id="5215911at2759"/>
<dbReference type="SUPFAM" id="SSF103473">
    <property type="entry name" value="MFS general substrate transporter"/>
    <property type="match status" value="1"/>
</dbReference>
<proteinExistence type="predicted"/>
<name>A0A9N8PV55_9PEZI</name>
<dbReference type="AlphaFoldDB" id="A0A9N8PV55"/>
<evidence type="ECO:0000313" key="6">
    <source>
        <dbReference type="EMBL" id="CAD0111815.1"/>
    </source>
</evidence>
<dbReference type="EMBL" id="CAINUL010000014">
    <property type="protein sequence ID" value="CAD0111815.1"/>
    <property type="molecule type" value="Genomic_DNA"/>
</dbReference>
<keyword evidence="7" id="KW-1185">Reference proteome</keyword>
<keyword evidence="2 5" id="KW-0812">Transmembrane</keyword>
<feature type="transmembrane region" description="Helical" evidence="5">
    <location>
        <begin position="58"/>
        <end position="79"/>
    </location>
</feature>
<feature type="transmembrane region" description="Helical" evidence="5">
    <location>
        <begin position="483"/>
        <end position="502"/>
    </location>
</feature>
<evidence type="ECO:0008006" key="8">
    <source>
        <dbReference type="Google" id="ProtNLM"/>
    </source>
</evidence>
<evidence type="ECO:0000256" key="2">
    <source>
        <dbReference type="ARBA" id="ARBA00022692"/>
    </source>
</evidence>
<evidence type="ECO:0000256" key="1">
    <source>
        <dbReference type="ARBA" id="ARBA00004141"/>
    </source>
</evidence>
<dbReference type="InterPro" id="IPR036259">
    <property type="entry name" value="MFS_trans_sf"/>
</dbReference>
<dbReference type="GO" id="GO:0022857">
    <property type="term" value="F:transmembrane transporter activity"/>
    <property type="evidence" value="ECO:0007669"/>
    <property type="project" value="TreeGrafter"/>
</dbReference>
<dbReference type="PANTHER" id="PTHR23502">
    <property type="entry name" value="MAJOR FACILITATOR SUPERFAMILY"/>
    <property type="match status" value="1"/>
</dbReference>
<feature type="transmembrane region" description="Helical" evidence="5">
    <location>
        <begin position="91"/>
        <end position="111"/>
    </location>
</feature>
<gene>
    <name evidence="6" type="ORF">AWRI4620_LOCUS6070</name>
</gene>
<sequence length="556" mass="62390">MTNSDYGLDVPGTQQLVDVNHDVDAVHQSDSDILLIPRPTECGSDPLTWPRWRKCYQLFLLALYACAFSFGENTLGAAWTTVSEDTGVSLVNMNGGSALNYLLLGLCNVWWISTANKVGRRPVFLFTTLICCLAGVWQGRVHGTAQWFLSNVLNGVGTSAYQAVIQLSVFDMFFAHERDAVLLPVRPATRQHSWPHYWRDHLGSSRLEYCVAMIDAGVLVLLTFTFEETLFPRFIFESIQGVLPVTESRASPVMSSTDNKGCVKKDLNRVTTVQSEGHNIQQRDFPQRTYAQKLKLWVYFPEDKTTYFQYFRRPFSLFFFPNVVISGCIFAFGCTGRVVLTRHPRVTYTNYLTAGIVSFNTISEILTQPPYDWSTSSTGLVFLAALVGNFVGWLTGVMSDRIVLYLSRKNRGVKEPEMRLWTLCFSFVYAAIGYFMYGFGAQAGAHWMTIAFGVGCMIAHQVSACSIATTYAMECFPGIGGELVVVLAICSSCINFAISYSVQPFIEAAGYGYAFLFFGLCVLCSMLAAIPMSIYGKSWRRRCAPKWREWLSQRQD</sequence>
<dbReference type="Proteomes" id="UP000745764">
    <property type="component" value="Unassembled WGS sequence"/>
</dbReference>
<feature type="transmembrane region" description="Helical" evidence="5">
    <location>
        <begin position="508"/>
        <end position="532"/>
    </location>
</feature>
<organism evidence="6 7">
    <name type="scientific">Aureobasidium uvarum</name>
    <dbReference type="NCBI Taxonomy" id="2773716"/>
    <lineage>
        <taxon>Eukaryota</taxon>
        <taxon>Fungi</taxon>
        <taxon>Dikarya</taxon>
        <taxon>Ascomycota</taxon>
        <taxon>Pezizomycotina</taxon>
        <taxon>Dothideomycetes</taxon>
        <taxon>Dothideomycetidae</taxon>
        <taxon>Dothideales</taxon>
        <taxon>Saccotheciaceae</taxon>
        <taxon>Aureobasidium</taxon>
    </lineage>
</organism>
<feature type="non-terminal residue" evidence="6">
    <location>
        <position position="1"/>
    </location>
</feature>